<dbReference type="SMART" id="SM00717">
    <property type="entry name" value="SANT"/>
    <property type="match status" value="1"/>
</dbReference>
<dbReference type="CDD" id="cd00167">
    <property type="entry name" value="SANT"/>
    <property type="match status" value="1"/>
</dbReference>
<proteinExistence type="predicted"/>
<dbReference type="AlphaFoldDB" id="A0AA86NIM9"/>
<dbReference type="SUPFAM" id="SSF46689">
    <property type="entry name" value="Homeodomain-like"/>
    <property type="match status" value="1"/>
</dbReference>
<dbReference type="EMBL" id="CAXDID020000278">
    <property type="protein sequence ID" value="CAL6069582.1"/>
    <property type="molecule type" value="Genomic_DNA"/>
</dbReference>
<name>A0AA86NIM9_9EUKA</name>
<dbReference type="Gene3D" id="1.10.10.60">
    <property type="entry name" value="Homeodomain-like"/>
    <property type="match status" value="1"/>
</dbReference>
<keyword evidence="4" id="KW-1185">Reference proteome</keyword>
<comment type="caution">
    <text evidence="2">The sequence shown here is derived from an EMBL/GenBank/DDBJ whole genome shotgun (WGS) entry which is preliminary data.</text>
</comment>
<dbReference type="InterPro" id="IPR009057">
    <property type="entry name" value="Homeodomain-like_sf"/>
</dbReference>
<feature type="domain" description="Myb-like" evidence="1">
    <location>
        <begin position="15"/>
        <end position="63"/>
    </location>
</feature>
<evidence type="ECO:0000313" key="2">
    <source>
        <dbReference type="EMBL" id="CAI9920405.1"/>
    </source>
</evidence>
<accession>A0AA86NIM9</accession>
<dbReference type="Proteomes" id="UP001642409">
    <property type="component" value="Unassembled WGS sequence"/>
</dbReference>
<dbReference type="InterPro" id="IPR001005">
    <property type="entry name" value="SANT/Myb"/>
</dbReference>
<organism evidence="2">
    <name type="scientific">Hexamita inflata</name>
    <dbReference type="NCBI Taxonomy" id="28002"/>
    <lineage>
        <taxon>Eukaryota</taxon>
        <taxon>Metamonada</taxon>
        <taxon>Diplomonadida</taxon>
        <taxon>Hexamitidae</taxon>
        <taxon>Hexamitinae</taxon>
        <taxon>Hexamita</taxon>
    </lineage>
</organism>
<evidence type="ECO:0000313" key="3">
    <source>
        <dbReference type="EMBL" id="CAL6069582.1"/>
    </source>
</evidence>
<reference evidence="2" key="1">
    <citation type="submission" date="2023-06" db="EMBL/GenBank/DDBJ databases">
        <authorList>
            <person name="Kurt Z."/>
        </authorList>
    </citation>
    <scope>NUCLEOTIDE SEQUENCE</scope>
</reference>
<protein>
    <submittedName>
        <fullName evidence="2">SANT/Myb domain</fullName>
    </submittedName>
    <submittedName>
        <fullName evidence="3">SANT/Myb_domain</fullName>
    </submittedName>
</protein>
<sequence>MQFKTTNYSQINYRSKRTWTQQEQNKFKYLYKLYRKDFKQYVPFFDCRTEGQIKSFYQNVVHNNKQIQQSRTKPEYINQDVRDIKSLYFDVSQNNNDEFESTLLTFDNLDKQQ</sequence>
<gene>
    <name evidence="3" type="ORF">HINF_LOCUS54048</name>
    <name evidence="2" type="ORF">HINF_LOCUS8050</name>
</gene>
<dbReference type="EMBL" id="CATOUU010000199">
    <property type="protein sequence ID" value="CAI9920405.1"/>
    <property type="molecule type" value="Genomic_DNA"/>
</dbReference>
<reference evidence="3 4" key="2">
    <citation type="submission" date="2024-07" db="EMBL/GenBank/DDBJ databases">
        <authorList>
            <person name="Akdeniz Z."/>
        </authorList>
    </citation>
    <scope>NUCLEOTIDE SEQUENCE [LARGE SCALE GENOMIC DNA]</scope>
</reference>
<evidence type="ECO:0000259" key="1">
    <source>
        <dbReference type="SMART" id="SM00717"/>
    </source>
</evidence>
<evidence type="ECO:0000313" key="4">
    <source>
        <dbReference type="Proteomes" id="UP001642409"/>
    </source>
</evidence>